<dbReference type="Gene3D" id="2.40.160.50">
    <property type="entry name" value="membrane protein fhac: a member of the omp85/tpsb transporter family"/>
    <property type="match status" value="1"/>
</dbReference>
<feature type="domain" description="Bacterial surface antigen (D15)" evidence="6">
    <location>
        <begin position="426"/>
        <end position="808"/>
    </location>
</feature>
<name>A0A3E1NM07_9BACT</name>
<dbReference type="InterPro" id="IPR000184">
    <property type="entry name" value="Bac_surfAg_D15"/>
</dbReference>
<evidence type="ECO:0000259" key="6">
    <source>
        <dbReference type="Pfam" id="PF01103"/>
    </source>
</evidence>
<keyword evidence="5" id="KW-0998">Cell outer membrane</keyword>
<keyword evidence="8" id="KW-1185">Reference proteome</keyword>
<dbReference type="PANTHER" id="PTHR12815">
    <property type="entry name" value="SORTING AND ASSEMBLY MACHINERY SAMM50 PROTEIN FAMILY MEMBER"/>
    <property type="match status" value="1"/>
</dbReference>
<comment type="caution">
    <text evidence="7">The sequence shown here is derived from an EMBL/GenBank/DDBJ whole genome shotgun (WGS) entry which is preliminary data.</text>
</comment>
<keyword evidence="3" id="KW-0732">Signal</keyword>
<dbReference type="RefSeq" id="WP_116846956.1">
    <property type="nucleotide sequence ID" value="NZ_QTJU01000002.1"/>
</dbReference>
<keyword evidence="2" id="KW-0812">Transmembrane</keyword>
<dbReference type="Proteomes" id="UP000261284">
    <property type="component" value="Unassembled WGS sequence"/>
</dbReference>
<dbReference type="GO" id="GO:0019867">
    <property type="term" value="C:outer membrane"/>
    <property type="evidence" value="ECO:0007669"/>
    <property type="project" value="InterPro"/>
</dbReference>
<proteinExistence type="predicted"/>
<protein>
    <recommendedName>
        <fullName evidence="6">Bacterial surface antigen (D15) domain-containing protein</fullName>
    </recommendedName>
</protein>
<evidence type="ECO:0000256" key="4">
    <source>
        <dbReference type="ARBA" id="ARBA00023136"/>
    </source>
</evidence>
<accession>A0A3E1NM07</accession>
<dbReference type="PROSITE" id="PS51257">
    <property type="entry name" value="PROKAR_LIPOPROTEIN"/>
    <property type="match status" value="1"/>
</dbReference>
<dbReference type="PANTHER" id="PTHR12815:SF47">
    <property type="entry name" value="TRANSLOCATION AND ASSEMBLY MODULE SUBUNIT TAMA"/>
    <property type="match status" value="1"/>
</dbReference>
<dbReference type="InterPro" id="IPR039910">
    <property type="entry name" value="D15-like"/>
</dbReference>
<dbReference type="EMBL" id="QTJU01000002">
    <property type="protein sequence ID" value="RFM28970.1"/>
    <property type="molecule type" value="Genomic_DNA"/>
</dbReference>
<evidence type="ECO:0000256" key="5">
    <source>
        <dbReference type="ARBA" id="ARBA00023237"/>
    </source>
</evidence>
<evidence type="ECO:0000256" key="1">
    <source>
        <dbReference type="ARBA" id="ARBA00004370"/>
    </source>
</evidence>
<evidence type="ECO:0000256" key="3">
    <source>
        <dbReference type="ARBA" id="ARBA00022729"/>
    </source>
</evidence>
<evidence type="ECO:0000256" key="2">
    <source>
        <dbReference type="ARBA" id="ARBA00022692"/>
    </source>
</evidence>
<dbReference type="AlphaFoldDB" id="A0A3E1NM07"/>
<sequence>MTFSCKSIYATLVFFGLMVCVFSSCSEQKRTFVRNYPKDTAFIFNTDVQVKGNLPKDQKNALTLALPTYWDDSLAIRKTQVFGFFYKLRNPPTFDSLAIHRSIVQMNSYLNSQGYYHATFDSSFVIKKSGKQQRAFVTIKAYPGKNLVVDSVTYKLSDSTLQKLAMANTKESQLVTGAAYSKQLISNELDRLVILFRNNGYLKFTRDNLYAEVDTVNKALLELTLDPFEQARKIEEAAEKRKKNPIIDVSIQLRFQSDSVYTDSTVELDSSAMRQYYIGNVYYYPETKITDIPDSLISHPPAYQAVVRRDFTMYQFEGKFKPRPLREHTYLKRGALYHEDSYYNTITNLSNIGAWSQVDGRTRTRGDSVDVHFFLAPAIKQNFTSNLEASYNTGDIITSNSLVGIAADLSLRNRNVWKRAVQSTTTFRNTVELSFNQNRVLQTFQPSLGQVYSFPRIIVPRIPLFKSWFQNDAIKTTNLSVYGSYTDRFDFFRLRQLVASWGYEWKRKNKAWQYKPLNIELYSLDTLRGLDSAFKTNPYLRTAFNTGSVISQIFSYNVRYKGTRHTSTTHYVRFGIEEAGSLLGRIKSLQNRIYQFIRVEGEYSRTMLLKRNVLALRAFAGAGYNYSNDPKFGKTLPFFKQFIAGGPNSMRAWGLRQLGLGSSLLSDTSGAFRDRYGDMQLEVNAEYRYKIATIGGMALNGALFTDVGNIWNLRKDTLNPKGTFEFKNLGKDIAIALGTGLRFDFSYFLIRLDFGIKLKDPARLENGGWMRLSDFTWRNKEFTVYDATDPNHTRIINRNNYAFQLGIGLPF</sequence>
<organism evidence="7 8">
    <name type="scientific">Deminuibacter soli</name>
    <dbReference type="NCBI Taxonomy" id="2291815"/>
    <lineage>
        <taxon>Bacteria</taxon>
        <taxon>Pseudomonadati</taxon>
        <taxon>Bacteroidota</taxon>
        <taxon>Chitinophagia</taxon>
        <taxon>Chitinophagales</taxon>
        <taxon>Chitinophagaceae</taxon>
        <taxon>Deminuibacter</taxon>
    </lineage>
</organism>
<dbReference type="OrthoDB" id="9814535at2"/>
<evidence type="ECO:0000313" key="7">
    <source>
        <dbReference type="EMBL" id="RFM28970.1"/>
    </source>
</evidence>
<gene>
    <name evidence="7" type="ORF">DXN05_09405</name>
</gene>
<dbReference type="Pfam" id="PF01103">
    <property type="entry name" value="Omp85"/>
    <property type="match status" value="1"/>
</dbReference>
<comment type="subcellular location">
    <subcellularLocation>
        <location evidence="1">Membrane</location>
    </subcellularLocation>
</comment>
<evidence type="ECO:0000313" key="8">
    <source>
        <dbReference type="Proteomes" id="UP000261284"/>
    </source>
</evidence>
<reference evidence="7 8" key="1">
    <citation type="submission" date="2018-08" db="EMBL/GenBank/DDBJ databases">
        <title>Chitinophagaceae sp. K23C18032701, a novel bacterium isolated from forest soil.</title>
        <authorList>
            <person name="Wang C."/>
        </authorList>
    </citation>
    <scope>NUCLEOTIDE SEQUENCE [LARGE SCALE GENOMIC DNA]</scope>
    <source>
        <strain evidence="7 8">K23C18032701</strain>
    </source>
</reference>
<keyword evidence="4" id="KW-0472">Membrane</keyword>